<evidence type="ECO:0000256" key="2">
    <source>
        <dbReference type="PROSITE-ProRule" id="PRU01193"/>
    </source>
</evidence>
<keyword evidence="7" id="KW-1185">Reference proteome</keyword>
<keyword evidence="2 3" id="KW-0472">Membrane</keyword>
<evidence type="ECO:0000313" key="7">
    <source>
        <dbReference type="Proteomes" id="UP001642464"/>
    </source>
</evidence>
<dbReference type="Pfam" id="PF00571">
    <property type="entry name" value="CBS"/>
    <property type="match status" value="1"/>
</dbReference>
<name>A0ABP0QSF2_9DINO</name>
<dbReference type="Pfam" id="PF01595">
    <property type="entry name" value="CNNM"/>
    <property type="match status" value="1"/>
</dbReference>
<feature type="transmembrane region" description="Helical" evidence="3">
    <location>
        <begin position="105"/>
        <end position="123"/>
    </location>
</feature>
<evidence type="ECO:0000313" key="6">
    <source>
        <dbReference type="EMBL" id="CAK9089876.1"/>
    </source>
</evidence>
<dbReference type="InterPro" id="IPR002550">
    <property type="entry name" value="CNNM"/>
</dbReference>
<feature type="transmembrane region" description="Helical" evidence="3">
    <location>
        <begin position="81"/>
        <end position="99"/>
    </location>
</feature>
<dbReference type="Gene3D" id="3.10.580.10">
    <property type="entry name" value="CBS-domain"/>
    <property type="match status" value="1"/>
</dbReference>
<proteinExistence type="predicted"/>
<evidence type="ECO:0000256" key="1">
    <source>
        <dbReference type="PROSITE-ProRule" id="PRU00703"/>
    </source>
</evidence>
<dbReference type="Gene3D" id="2.60.120.10">
    <property type="entry name" value="Jelly Rolls"/>
    <property type="match status" value="1"/>
</dbReference>
<feature type="transmembrane region" description="Helical" evidence="3">
    <location>
        <begin position="20"/>
        <end position="42"/>
    </location>
</feature>
<sequence length="532" mass="57895">MNNATGTAPDDDTESFKLALTFLCIAVLTFLSQTFTGLNIGLMSLDTAQLKVLIDVPNKDEAAMDAARYARKILPLRQQGNLLLCTILLGNTAVNAAMAQLLADYAGGFIGFLLTTAIIVILCEIVPQSVCTRHGLFLGAAGSPIIRLAMLLFYPITKPYALVLDRLFPQRENLLDRSQLQALVEYQKSAAPGMLAEGQAEMLIGALGMAQKTVSEVMVKLDAACSLSPKDILDYAFIAQVVQQGFSRFPVVEPSSGQVVGLLHCKDLLSLRDPEYDHLEEVRGRSATVGELLEALRQAGREREVFVCGEDTTLMALLSEFKRRPHLAVVSDGEGPEARHVGIVTLHNIFGTILQAQGNSFFSEDVGSSPRRHQQAGALHLFDRTRLESMAAGKEQLGEDEAGAVMSFLVATLPKIFSQQHVNSTKLLELLRELRPEFVPKRTELYRSGFETTKVTLVLQGAFHLTSGADQCESTVGPWACLGVGVLLAKADKYTSDFTAVALTDAFILQLERQRYLQAAASDRLGHIDSLA</sequence>
<protein>
    <submittedName>
        <fullName evidence="6">Metal transporter CNNM4 (Ancient conserved domain-containing protein 4) (Cyclin-M4)</fullName>
    </submittedName>
</protein>
<dbReference type="PROSITE" id="PS51846">
    <property type="entry name" value="CNNM"/>
    <property type="match status" value="1"/>
</dbReference>
<dbReference type="PANTHER" id="PTHR12064:SF94">
    <property type="entry name" value="UNEXTENDED PROTEIN"/>
    <property type="match status" value="1"/>
</dbReference>
<dbReference type="SUPFAM" id="SSF51206">
    <property type="entry name" value="cAMP-binding domain-like"/>
    <property type="match status" value="1"/>
</dbReference>
<evidence type="ECO:0000259" key="4">
    <source>
        <dbReference type="PROSITE" id="PS51371"/>
    </source>
</evidence>
<dbReference type="InterPro" id="IPR045095">
    <property type="entry name" value="ACDP"/>
</dbReference>
<dbReference type="InterPro" id="IPR014710">
    <property type="entry name" value="RmlC-like_jellyroll"/>
</dbReference>
<evidence type="ECO:0000256" key="3">
    <source>
        <dbReference type="SAM" id="Phobius"/>
    </source>
</evidence>
<dbReference type="EMBL" id="CAXAMM010039906">
    <property type="protein sequence ID" value="CAK9089876.1"/>
    <property type="molecule type" value="Genomic_DNA"/>
</dbReference>
<accession>A0ABP0QSF2</accession>
<dbReference type="SUPFAM" id="SSF54631">
    <property type="entry name" value="CBS-domain pair"/>
    <property type="match status" value="1"/>
</dbReference>
<dbReference type="InterPro" id="IPR000644">
    <property type="entry name" value="CBS_dom"/>
</dbReference>
<gene>
    <name evidence="6" type="ORF">SCF082_LOCUS42401</name>
</gene>
<keyword evidence="2 3" id="KW-1133">Transmembrane helix</keyword>
<dbReference type="Pfam" id="PF25562">
    <property type="entry name" value="CNBH_CNNM2_C"/>
    <property type="match status" value="1"/>
</dbReference>
<feature type="domain" description="CBS" evidence="4">
    <location>
        <begin position="218"/>
        <end position="281"/>
    </location>
</feature>
<keyword evidence="2 3" id="KW-0812">Transmembrane</keyword>
<dbReference type="InterPro" id="IPR018490">
    <property type="entry name" value="cNMP-bd_dom_sf"/>
</dbReference>
<feature type="transmembrane region" description="Helical" evidence="3">
    <location>
        <begin position="135"/>
        <end position="156"/>
    </location>
</feature>
<reference evidence="6 7" key="1">
    <citation type="submission" date="2024-02" db="EMBL/GenBank/DDBJ databases">
        <authorList>
            <person name="Chen Y."/>
            <person name="Shah S."/>
            <person name="Dougan E. K."/>
            <person name="Thang M."/>
            <person name="Chan C."/>
        </authorList>
    </citation>
    <scope>NUCLEOTIDE SEQUENCE [LARGE SCALE GENOMIC DNA]</scope>
</reference>
<dbReference type="InterPro" id="IPR046342">
    <property type="entry name" value="CBS_dom_sf"/>
</dbReference>
<keyword evidence="1" id="KW-0129">CBS domain</keyword>
<dbReference type="PANTHER" id="PTHR12064">
    <property type="entry name" value="METAL TRANSPORTER CNNM"/>
    <property type="match status" value="1"/>
</dbReference>
<comment type="caution">
    <text evidence="6">The sequence shown here is derived from an EMBL/GenBank/DDBJ whole genome shotgun (WGS) entry which is preliminary data.</text>
</comment>
<feature type="domain" description="CNNM transmembrane" evidence="5">
    <location>
        <begin position="14"/>
        <end position="199"/>
    </location>
</feature>
<organism evidence="6 7">
    <name type="scientific">Durusdinium trenchii</name>
    <dbReference type="NCBI Taxonomy" id="1381693"/>
    <lineage>
        <taxon>Eukaryota</taxon>
        <taxon>Sar</taxon>
        <taxon>Alveolata</taxon>
        <taxon>Dinophyceae</taxon>
        <taxon>Suessiales</taxon>
        <taxon>Symbiodiniaceae</taxon>
        <taxon>Durusdinium</taxon>
    </lineage>
</organism>
<evidence type="ECO:0000259" key="5">
    <source>
        <dbReference type="PROSITE" id="PS51846"/>
    </source>
</evidence>
<dbReference type="PROSITE" id="PS51371">
    <property type="entry name" value="CBS"/>
    <property type="match status" value="1"/>
</dbReference>
<dbReference type="Proteomes" id="UP001642464">
    <property type="component" value="Unassembled WGS sequence"/>
</dbReference>